<comment type="caution">
    <text evidence="1">The sequence shown here is derived from an EMBL/GenBank/DDBJ whole genome shotgun (WGS) entry which is preliminary data.</text>
</comment>
<keyword evidence="2" id="KW-1185">Reference proteome</keyword>
<protein>
    <submittedName>
        <fullName evidence="1">Uncharacterized protein</fullName>
    </submittedName>
</protein>
<proteinExistence type="predicted"/>
<gene>
    <name evidence="1" type="ORF">K8N75_01060</name>
</gene>
<reference evidence="2" key="1">
    <citation type="journal article" date="2022" name="Microbiol. Resour. Announc.">
        <title>Draft Genome Sequence of a Methanogenic Archaeon from West Spitsbergen Permafrost.</title>
        <authorList>
            <person name="Trubitsyn V."/>
            <person name="Rivkina E."/>
            <person name="Shcherbakova V."/>
        </authorList>
    </citation>
    <scope>NUCLEOTIDE SEQUENCE [LARGE SCALE GENOMIC DNA]</scope>
    <source>
        <strain evidence="2">VT</strain>
    </source>
</reference>
<dbReference type="EMBL" id="JAIOUQ010000003">
    <property type="protein sequence ID" value="MBZ2164644.1"/>
    <property type="molecule type" value="Genomic_DNA"/>
</dbReference>
<evidence type="ECO:0000313" key="2">
    <source>
        <dbReference type="Proteomes" id="UP000825933"/>
    </source>
</evidence>
<accession>A0A8T5ULT1</accession>
<dbReference type="RefSeq" id="WP_223790331.1">
    <property type="nucleotide sequence ID" value="NZ_JAIOUQ010000003.1"/>
</dbReference>
<organism evidence="1 2">
    <name type="scientific">Methanobacterium spitsbergense</name>
    <dbReference type="NCBI Taxonomy" id="2874285"/>
    <lineage>
        <taxon>Archaea</taxon>
        <taxon>Methanobacteriati</taxon>
        <taxon>Methanobacteriota</taxon>
        <taxon>Methanomada group</taxon>
        <taxon>Methanobacteria</taxon>
        <taxon>Methanobacteriales</taxon>
        <taxon>Methanobacteriaceae</taxon>
        <taxon>Methanobacterium</taxon>
    </lineage>
</organism>
<dbReference type="Proteomes" id="UP000825933">
    <property type="component" value="Unassembled WGS sequence"/>
</dbReference>
<name>A0A8T5ULT1_9EURY</name>
<dbReference type="AlphaFoldDB" id="A0A8T5ULT1"/>
<evidence type="ECO:0000313" key="1">
    <source>
        <dbReference type="EMBL" id="MBZ2164644.1"/>
    </source>
</evidence>
<sequence length="65" mass="7741">MKVEERTKECNEALGKLVGKKIVDIKFKPYNGDCWRLYITTDKGRMVMSFCRDWTCPEVEHREVE</sequence>